<keyword evidence="5 8" id="KW-0328">Glycosyltransferase</keyword>
<accession>A0A7X6DCT0</accession>
<evidence type="ECO:0000256" key="3">
    <source>
        <dbReference type="ARBA" id="ARBA00004964"/>
    </source>
</evidence>
<dbReference type="RefSeq" id="WP_168105825.1">
    <property type="nucleotide sequence ID" value="NZ_VTOX01000001.1"/>
</dbReference>
<evidence type="ECO:0000256" key="7">
    <source>
        <dbReference type="ARBA" id="ARBA00023056"/>
    </source>
</evidence>
<comment type="function">
    <text evidence="2 8">Synthesizes alpha-1,4-glucan chains using ADP-glucose.</text>
</comment>
<comment type="pathway">
    <text evidence="3 8">Glycan biosynthesis; glycogen biosynthesis.</text>
</comment>
<organism evidence="11 12">
    <name type="scientific">Ramlibacter lithotrophicus</name>
    <dbReference type="NCBI Taxonomy" id="2606681"/>
    <lineage>
        <taxon>Bacteria</taxon>
        <taxon>Pseudomonadati</taxon>
        <taxon>Pseudomonadota</taxon>
        <taxon>Betaproteobacteria</taxon>
        <taxon>Burkholderiales</taxon>
        <taxon>Comamonadaceae</taxon>
        <taxon>Ramlibacter</taxon>
    </lineage>
</organism>
<feature type="domain" description="Glycosyl transferase family 1" evidence="9">
    <location>
        <begin position="294"/>
        <end position="445"/>
    </location>
</feature>
<evidence type="ECO:0000256" key="1">
    <source>
        <dbReference type="ARBA" id="ARBA00001478"/>
    </source>
</evidence>
<protein>
    <recommendedName>
        <fullName evidence="8">Glycogen synthase</fullName>
        <ecNumber evidence="8">2.4.1.21</ecNumber>
    </recommendedName>
    <alternativeName>
        <fullName evidence="8">Starch [bacterial glycogen] synthase</fullName>
    </alternativeName>
</protein>
<keyword evidence="12" id="KW-1185">Reference proteome</keyword>
<reference evidence="11 12" key="1">
    <citation type="journal article" date="2020" name="Nature">
        <title>Bacterial chemolithoautotrophy via manganese oxidation.</title>
        <authorList>
            <person name="Yu H."/>
            <person name="Leadbetter J.R."/>
        </authorList>
    </citation>
    <scope>NUCLEOTIDE SEQUENCE [LARGE SCALE GENOMIC DNA]</scope>
    <source>
        <strain evidence="11 12">RBP-1</strain>
    </source>
</reference>
<dbReference type="GO" id="GO:0005978">
    <property type="term" value="P:glycogen biosynthetic process"/>
    <property type="evidence" value="ECO:0007669"/>
    <property type="project" value="UniProtKB-UniRule"/>
</dbReference>
<dbReference type="AlphaFoldDB" id="A0A7X6DCT0"/>
<evidence type="ECO:0000313" key="12">
    <source>
        <dbReference type="Proteomes" id="UP000521868"/>
    </source>
</evidence>
<comment type="similarity">
    <text evidence="4 8">Belongs to the glycosyltransferase 1 family. Bacterial/plant glycogen synthase subfamily.</text>
</comment>
<dbReference type="EMBL" id="VTOX01000001">
    <property type="protein sequence ID" value="NKE64762.1"/>
    <property type="molecule type" value="Genomic_DNA"/>
</dbReference>
<evidence type="ECO:0000256" key="8">
    <source>
        <dbReference type="HAMAP-Rule" id="MF_00484"/>
    </source>
</evidence>
<dbReference type="InterPro" id="IPR013534">
    <property type="entry name" value="Starch_synth_cat_dom"/>
</dbReference>
<dbReference type="Gene3D" id="3.40.50.2000">
    <property type="entry name" value="Glycogen Phosphorylase B"/>
    <property type="match status" value="2"/>
</dbReference>
<keyword evidence="6 8" id="KW-0808">Transferase</keyword>
<dbReference type="NCBIfam" id="NF001899">
    <property type="entry name" value="PRK00654.1-2"/>
    <property type="match status" value="1"/>
</dbReference>
<dbReference type="SUPFAM" id="SSF53756">
    <property type="entry name" value="UDP-Glycosyltransferase/glycogen phosphorylase"/>
    <property type="match status" value="1"/>
</dbReference>
<feature type="binding site" evidence="8">
    <location>
        <position position="15"/>
    </location>
    <ligand>
        <name>ADP-alpha-D-glucose</name>
        <dbReference type="ChEBI" id="CHEBI:57498"/>
    </ligand>
</feature>
<evidence type="ECO:0000256" key="6">
    <source>
        <dbReference type="ARBA" id="ARBA00022679"/>
    </source>
</evidence>
<proteinExistence type="inferred from homology"/>
<dbReference type="InterPro" id="IPR011835">
    <property type="entry name" value="GS/SS"/>
</dbReference>
<dbReference type="GO" id="GO:0004373">
    <property type="term" value="F:alpha-1,4-glucan glucosyltransferase (UDP-glucose donor) activity"/>
    <property type="evidence" value="ECO:0007669"/>
    <property type="project" value="InterPro"/>
</dbReference>
<dbReference type="GO" id="GO:0009011">
    <property type="term" value="F:alpha-1,4-glucan glucosyltransferase (ADP-glucose donor) activity"/>
    <property type="evidence" value="ECO:0007669"/>
    <property type="project" value="UniProtKB-UniRule"/>
</dbReference>
<dbReference type="CDD" id="cd03791">
    <property type="entry name" value="GT5_Glycogen_synthase_DULL1-like"/>
    <property type="match status" value="1"/>
</dbReference>
<dbReference type="PANTHER" id="PTHR45825:SF11">
    <property type="entry name" value="ALPHA AMYLASE DOMAIN-CONTAINING PROTEIN"/>
    <property type="match status" value="1"/>
</dbReference>
<name>A0A7X6DCT0_9BURK</name>
<evidence type="ECO:0000256" key="4">
    <source>
        <dbReference type="ARBA" id="ARBA00010281"/>
    </source>
</evidence>
<keyword evidence="7 8" id="KW-0320">Glycogen biosynthesis</keyword>
<dbReference type="InterPro" id="IPR001296">
    <property type="entry name" value="Glyco_trans_1"/>
</dbReference>
<dbReference type="EC" id="2.4.1.21" evidence="8"/>
<comment type="caution">
    <text evidence="11">The sequence shown here is derived from an EMBL/GenBank/DDBJ whole genome shotgun (WGS) entry which is preliminary data.</text>
</comment>
<feature type="domain" description="Starch synthase catalytic" evidence="10">
    <location>
        <begin position="2"/>
        <end position="240"/>
    </location>
</feature>
<evidence type="ECO:0000313" key="11">
    <source>
        <dbReference type="EMBL" id="NKE64762.1"/>
    </source>
</evidence>
<dbReference type="PANTHER" id="PTHR45825">
    <property type="entry name" value="GRANULE-BOUND STARCH SYNTHASE 1, CHLOROPLASTIC/AMYLOPLASTIC"/>
    <property type="match status" value="1"/>
</dbReference>
<gene>
    <name evidence="8 11" type="primary">glgA</name>
    <name evidence="11" type="ORF">RAMLITH_02920</name>
</gene>
<dbReference type="Pfam" id="PF08323">
    <property type="entry name" value="Glyco_transf_5"/>
    <property type="match status" value="1"/>
</dbReference>
<dbReference type="NCBIfam" id="TIGR02095">
    <property type="entry name" value="glgA"/>
    <property type="match status" value="1"/>
</dbReference>
<dbReference type="HAMAP" id="MF_00484">
    <property type="entry name" value="Glycogen_synth"/>
    <property type="match status" value="1"/>
</dbReference>
<dbReference type="Pfam" id="PF00534">
    <property type="entry name" value="Glycos_transf_1"/>
    <property type="match status" value="1"/>
</dbReference>
<comment type="catalytic activity">
    <reaction evidence="1 8">
        <text>[(1-&gt;4)-alpha-D-glucosyl](n) + ADP-alpha-D-glucose = [(1-&gt;4)-alpha-D-glucosyl](n+1) + ADP + H(+)</text>
        <dbReference type="Rhea" id="RHEA:18189"/>
        <dbReference type="Rhea" id="RHEA-COMP:9584"/>
        <dbReference type="Rhea" id="RHEA-COMP:9587"/>
        <dbReference type="ChEBI" id="CHEBI:15378"/>
        <dbReference type="ChEBI" id="CHEBI:15444"/>
        <dbReference type="ChEBI" id="CHEBI:57498"/>
        <dbReference type="ChEBI" id="CHEBI:456216"/>
        <dbReference type="EC" id="2.4.1.21"/>
    </reaction>
</comment>
<evidence type="ECO:0000256" key="2">
    <source>
        <dbReference type="ARBA" id="ARBA00002764"/>
    </source>
</evidence>
<evidence type="ECO:0000259" key="9">
    <source>
        <dbReference type="Pfam" id="PF00534"/>
    </source>
</evidence>
<dbReference type="UniPathway" id="UPA00164"/>
<sequence length="485" mass="51688">MKILFATPECAPYVKTGGLGDVSAALPATLARMGHDVRLLMPAYTGMRVSGEVLDTIELPPEGPWPAAQLLPVKTANGVTLLLLACPPLYQRNGGPYVDSQGRDHHDNAVRFGYLSRVAAALGTAASPCRDWRADVVHANDWPCGLAPLYLAQARPAEPTAASVMTIHNIAFQGMFPMYTADLLGVPHQWRGMDGVEFWGHVSMLKAGLQFADAITTVSPTYAREIQTEAFGVGLHGVLQARAGRLTGILNGIDTDVWNPAGDDLIPAQFTAQDLKGKALDKAALQQRCGLAVNPKAMLFGVVSRLTAQKGIDLVLRHLEPLLAQGGQLAVLGQGEPALHDALQSAAQANPGAIAATFGYDESLAHLIEAGADCFLMPSRFEPCGLNQMYSQAYGTPPLVSPTGGLVDSVVDATADPARGTGFVMATSDAAGFLEALQRAMQAWRQPALWRRIQANGMARDFGWEQSAAHYVRVYEQACERAEAA</sequence>
<evidence type="ECO:0000256" key="5">
    <source>
        <dbReference type="ARBA" id="ARBA00022676"/>
    </source>
</evidence>
<dbReference type="Proteomes" id="UP000521868">
    <property type="component" value="Unassembled WGS sequence"/>
</dbReference>
<evidence type="ECO:0000259" key="10">
    <source>
        <dbReference type="Pfam" id="PF08323"/>
    </source>
</evidence>